<dbReference type="PROSITE" id="PS50006">
    <property type="entry name" value="FHA_DOMAIN"/>
    <property type="match status" value="1"/>
</dbReference>
<comment type="caution">
    <text evidence="3">The sequence shown here is derived from an EMBL/GenBank/DDBJ whole genome shotgun (WGS) entry which is preliminary data.</text>
</comment>
<proteinExistence type="predicted"/>
<dbReference type="EMBL" id="BSSQ01000008">
    <property type="protein sequence ID" value="GLX67674.1"/>
    <property type="molecule type" value="Genomic_DNA"/>
</dbReference>
<keyword evidence="1" id="KW-0472">Membrane</keyword>
<dbReference type="Gene3D" id="2.60.200.20">
    <property type="match status" value="1"/>
</dbReference>
<evidence type="ECO:0000313" key="4">
    <source>
        <dbReference type="Proteomes" id="UP001157114"/>
    </source>
</evidence>
<feature type="transmembrane region" description="Helical" evidence="1">
    <location>
        <begin position="265"/>
        <end position="285"/>
    </location>
</feature>
<dbReference type="SMART" id="SM00240">
    <property type="entry name" value="FHA"/>
    <property type="match status" value="1"/>
</dbReference>
<gene>
    <name evidence="3" type="ORF">MU1_20190</name>
</gene>
<dbReference type="CDD" id="cd00060">
    <property type="entry name" value="FHA"/>
    <property type="match status" value="1"/>
</dbReference>
<feature type="domain" description="FHA" evidence="2">
    <location>
        <begin position="427"/>
        <end position="477"/>
    </location>
</feature>
<reference evidence="3 4" key="1">
    <citation type="submission" date="2023-03" db="EMBL/GenBank/DDBJ databases">
        <title>Draft genome sequence of the bacteria which degrade cell wall of Tricholomamatutake.</title>
        <authorList>
            <person name="Konishi Y."/>
            <person name="Fukuta Y."/>
            <person name="Shirasaka N."/>
        </authorList>
    </citation>
    <scope>NUCLEOTIDE SEQUENCE [LARGE SCALE GENOMIC DNA]</scope>
    <source>
        <strain evidence="4">mu1</strain>
    </source>
</reference>
<dbReference type="SUPFAM" id="SSF49879">
    <property type="entry name" value="SMAD/FHA domain"/>
    <property type="match status" value="1"/>
</dbReference>
<dbReference type="Pfam" id="PF00498">
    <property type="entry name" value="FHA"/>
    <property type="match status" value="1"/>
</dbReference>
<dbReference type="RefSeq" id="WP_284238427.1">
    <property type="nucleotide sequence ID" value="NZ_BSSQ01000008.1"/>
</dbReference>
<keyword evidence="1" id="KW-0812">Transmembrane</keyword>
<protein>
    <recommendedName>
        <fullName evidence="2">FHA domain-containing protein</fullName>
    </recommendedName>
</protein>
<dbReference type="InterPro" id="IPR008984">
    <property type="entry name" value="SMAD_FHA_dom_sf"/>
</dbReference>
<sequence length="507" mass="57499">MRLPLIIDFSMNRGHEMIVDRKDGIRRTELDELELQMLQSGKIPHLLPVEWLEIDGRVTFRYALAGRKMLLHRLQVQPLTMEQFYTLLLGIVETFDECKHYMLRPEGCLLDDQYLFVGEQLNDIAVAYVPLRESESNGIPGAGDLLSLIVRWTAYIQDIDGAGLQCILQPLNGNKWPISELRSVLLGLIGDSFIQHVPQQLSQMREKIIPAFPVSPERVAEQLDREHVSSNPRSAYDNATPVKSNIPMLELEEQEHNPEAARRKMWITAAVAVIVIACVWKYIYLPSHSKSSLYISLGLTFMGIAALYMVWSRRLPAELLAKPSEDDIIDEFVPESQPLGMWPRYGGEESEKRAYHDASVISIKRESEFYGYEKNTADLHSKHKHAEAMAAEATVLLMDQEEVSSEYAIYREWAGGGTWLDWRDSKFTVGRLGEQVSYEEEAHGISRLHLELEREEGSYRAKDLGSRNGSMLNGESMIPYKSYLIKPGDTVQLAGSNGPKYVLKTGG</sequence>
<accession>A0ABQ6G9N6</accession>
<evidence type="ECO:0000313" key="3">
    <source>
        <dbReference type="EMBL" id="GLX67674.1"/>
    </source>
</evidence>
<evidence type="ECO:0000259" key="2">
    <source>
        <dbReference type="PROSITE" id="PS50006"/>
    </source>
</evidence>
<dbReference type="Proteomes" id="UP001157114">
    <property type="component" value="Unassembled WGS sequence"/>
</dbReference>
<dbReference type="InterPro" id="IPR045962">
    <property type="entry name" value="DUF6382"/>
</dbReference>
<evidence type="ECO:0000256" key="1">
    <source>
        <dbReference type="SAM" id="Phobius"/>
    </source>
</evidence>
<dbReference type="Pfam" id="PF19909">
    <property type="entry name" value="DUF6382"/>
    <property type="match status" value="1"/>
</dbReference>
<keyword evidence="1" id="KW-1133">Transmembrane helix</keyword>
<keyword evidence="4" id="KW-1185">Reference proteome</keyword>
<dbReference type="InterPro" id="IPR000253">
    <property type="entry name" value="FHA_dom"/>
</dbReference>
<name>A0ABQ6G9N6_9BACL</name>
<organism evidence="3 4">
    <name type="scientific">Paenibacillus glycanilyticus</name>
    <dbReference type="NCBI Taxonomy" id="126569"/>
    <lineage>
        <taxon>Bacteria</taxon>
        <taxon>Bacillati</taxon>
        <taxon>Bacillota</taxon>
        <taxon>Bacilli</taxon>
        <taxon>Bacillales</taxon>
        <taxon>Paenibacillaceae</taxon>
        <taxon>Paenibacillus</taxon>
    </lineage>
</organism>
<feature type="transmembrane region" description="Helical" evidence="1">
    <location>
        <begin position="291"/>
        <end position="311"/>
    </location>
</feature>